<dbReference type="EMBL" id="JANBUY010000079">
    <property type="protein sequence ID" value="KAJ2864725.1"/>
    <property type="molecule type" value="Genomic_DNA"/>
</dbReference>
<evidence type="ECO:0000313" key="3">
    <source>
        <dbReference type="Proteomes" id="UP001140074"/>
    </source>
</evidence>
<keyword evidence="3" id="KW-1185">Reference proteome</keyword>
<dbReference type="AlphaFoldDB" id="A0A9W8M6X5"/>
<accession>A0A9W8M6X5</accession>
<evidence type="ECO:0000313" key="2">
    <source>
        <dbReference type="EMBL" id="KAJ2864725.1"/>
    </source>
</evidence>
<gene>
    <name evidence="2" type="ORF">GGH94_002725</name>
</gene>
<name>A0A9W8M6X5_9FUNG</name>
<evidence type="ECO:0000256" key="1">
    <source>
        <dbReference type="SAM" id="MobiDB-lite"/>
    </source>
</evidence>
<protein>
    <submittedName>
        <fullName evidence="2">Uncharacterized protein</fullName>
    </submittedName>
</protein>
<feature type="region of interest" description="Disordered" evidence="1">
    <location>
        <begin position="281"/>
        <end position="332"/>
    </location>
</feature>
<feature type="region of interest" description="Disordered" evidence="1">
    <location>
        <begin position="1"/>
        <end position="23"/>
    </location>
</feature>
<organism evidence="2 3">
    <name type="scientific">Coemansia aciculifera</name>
    <dbReference type="NCBI Taxonomy" id="417176"/>
    <lineage>
        <taxon>Eukaryota</taxon>
        <taxon>Fungi</taxon>
        <taxon>Fungi incertae sedis</taxon>
        <taxon>Zoopagomycota</taxon>
        <taxon>Kickxellomycotina</taxon>
        <taxon>Kickxellomycetes</taxon>
        <taxon>Kickxellales</taxon>
        <taxon>Kickxellaceae</taxon>
        <taxon>Coemansia</taxon>
    </lineage>
</organism>
<sequence>MNPATCRPTEVTNTTTAQPGDLGFTTASLDLPLEVPLQEVDGRLNKHSRILNKNSRMFKKYSRKNNKALSSIEHLHGRLDSMERRLATFIQPPEAIPQYPHFVQSPWPLAPTLALPAADLVGSKRQKSIRSAIVGSEQWKSICSVNGALDTLAPLGINFNNTHTILPPAGSFDFANTLAPTAIVTRELSSSIHIIALPAGVSDAPCNLVPPAGIFDTGHIFALHVDGFGAGYTIAPPGVNSVTAHMLVPLTTSFDPVLTFAPLDADFDAVSAISSRATSSGAASASSSTAPSRSASPSTAPPSPERHKVNSRESSVIVQSSDSETGASSSGQNGLTIIIRDSSDEAVTSDQFSKLFRPFIFIRLDMIFVIYLQLVGRELAVTPVSLQELNRQLDKIEGFKIWSHGLRGVDGSFLARRGARYQQMCLRLRGRLRIPEGAAVVSAPLLYFHLLTLGCVPAKQLSNAVLPHMFKIVTGCEVSSRLAITETGPQTYSTLEIGKLARAWLVNLCTYIIKEDRMFGLLNAADKYYEEYKEKCGGRVNVGAGFDPDGSIGQAMLGSDDPAIKLILGLHRKDLLELYRFLPCMTDGVFVDAEKSYLKLTSRFASTMSNKQFNHS</sequence>
<feature type="compositionally biased region" description="Low complexity" evidence="1">
    <location>
        <begin position="320"/>
        <end position="330"/>
    </location>
</feature>
<feature type="compositionally biased region" description="Low complexity" evidence="1">
    <location>
        <begin position="281"/>
        <end position="298"/>
    </location>
</feature>
<reference evidence="2" key="1">
    <citation type="submission" date="2022-07" db="EMBL/GenBank/DDBJ databases">
        <title>Phylogenomic reconstructions and comparative analyses of Kickxellomycotina fungi.</title>
        <authorList>
            <person name="Reynolds N.K."/>
            <person name="Stajich J.E."/>
            <person name="Barry K."/>
            <person name="Grigoriev I.V."/>
            <person name="Crous P."/>
            <person name="Smith M.E."/>
        </authorList>
    </citation>
    <scope>NUCLEOTIDE SEQUENCE</scope>
    <source>
        <strain evidence="2">RSA 476</strain>
    </source>
</reference>
<comment type="caution">
    <text evidence="2">The sequence shown here is derived from an EMBL/GenBank/DDBJ whole genome shotgun (WGS) entry which is preliminary data.</text>
</comment>
<dbReference type="Proteomes" id="UP001140074">
    <property type="component" value="Unassembled WGS sequence"/>
</dbReference>
<proteinExistence type="predicted"/>